<comment type="caution">
    <text evidence="1">The sequence shown here is derived from an EMBL/GenBank/DDBJ whole genome shotgun (WGS) entry which is preliminary data.</text>
</comment>
<name>D9PG86_9ZZZZ</name>
<dbReference type="AlphaFoldDB" id="D9PG86"/>
<protein>
    <submittedName>
        <fullName evidence="1">Uncharacterized protein</fullName>
    </submittedName>
</protein>
<evidence type="ECO:0000313" key="1">
    <source>
        <dbReference type="EMBL" id="EFK97429.1"/>
    </source>
</evidence>
<organism evidence="1">
    <name type="scientific">sediment metagenome</name>
    <dbReference type="NCBI Taxonomy" id="749907"/>
    <lineage>
        <taxon>unclassified sequences</taxon>
        <taxon>metagenomes</taxon>
        <taxon>ecological metagenomes</taxon>
    </lineage>
</organism>
<dbReference type="EMBL" id="ADZX01000202">
    <property type="protein sequence ID" value="EFK97429.1"/>
    <property type="molecule type" value="Genomic_DNA"/>
</dbReference>
<proteinExistence type="predicted"/>
<sequence>MHSLSKPLRSRLEATVKAARDIAETAARSALEHLGVGEPKAPGHLTPEQAELRRRLRLHGRQLGDVKHSGDKQDIRHLVWEVAYEHWHRML</sequence>
<gene>
    <name evidence="1" type="ORF">LDC_0533</name>
</gene>
<reference evidence="1" key="2">
    <citation type="journal article" date="2011" name="Microb. Ecol.">
        <title>Taxonomic and Functional Metagenomic Profiling of the Microbial Community in the Anoxic Sediment of a Sub-saline Shallow Lake (Laguna de Carrizo, Central Spain).</title>
        <authorList>
            <person name="Ferrer M."/>
            <person name="Guazzaroni M.E."/>
            <person name="Richter M."/>
            <person name="Garcia-Salamanca A."/>
            <person name="Yarza P."/>
            <person name="Suarez-Suarez A."/>
            <person name="Solano J."/>
            <person name="Alcaide M."/>
            <person name="van Dillewijn P."/>
            <person name="Molina-Henares M.A."/>
            <person name="Lopez-Cortes N."/>
            <person name="Al-Ramahi Y."/>
            <person name="Guerrero C."/>
            <person name="Acosta A."/>
            <person name="de Eugenio L.I."/>
            <person name="Martinez V."/>
            <person name="Marques S."/>
            <person name="Rojo F."/>
            <person name="Santero E."/>
            <person name="Genilloud O."/>
            <person name="Perez-Perez J."/>
            <person name="Rossello-Mora R."/>
            <person name="Ramos J.L."/>
        </authorList>
    </citation>
    <scope>NUCLEOTIDE SEQUENCE</scope>
</reference>
<reference evidence="1" key="1">
    <citation type="submission" date="2010-07" db="EMBL/GenBank/DDBJ databases">
        <authorList>
            <consortium name="CONSOLIDER consortium CSD2007-00005"/>
            <person name="Guazzaroni M.-E."/>
            <person name="Richter M."/>
            <person name="Garcia-Salamanca A."/>
            <person name="Yarza P."/>
            <person name="Ferrer M."/>
        </authorList>
    </citation>
    <scope>NUCLEOTIDE SEQUENCE</scope>
</reference>
<feature type="non-terminal residue" evidence="1">
    <location>
        <position position="91"/>
    </location>
</feature>
<accession>D9PG86</accession>